<gene>
    <name evidence="1" type="ORF">FRZ06_14180</name>
</gene>
<name>A0ACD1ADX7_9FIRM</name>
<evidence type="ECO:0000313" key="2">
    <source>
        <dbReference type="Proteomes" id="UP000594014"/>
    </source>
</evidence>
<evidence type="ECO:0000313" key="1">
    <source>
        <dbReference type="EMBL" id="QOX64408.1"/>
    </source>
</evidence>
<proteinExistence type="predicted"/>
<keyword evidence="2" id="KW-1185">Reference proteome</keyword>
<sequence length="330" mass="38273">MSKPYFTGPFAPMCEIFVAQKRAAGLVYDQQAMLLRMFDNFCKGHEIQNYTITKEIALAWCQKRPNEKDVTRRGRVGEMQRFSVFLSKQGYPSYFLPALPKHGETHTPYIFTKDELKRIFKRLDTLIPTNASPNRHLTYPLLFRVLYGCGLRISEALSLTKEDVDAENGVLHIRHGKNDRERLVPMSESLTLRCRKYLLAVHQSTPGDLPFFYTKSHSNYSKSCISREFKGFLWDVGIPYRGTNLGPRVHDLRHTFVCHNIQKWAEEGTAIYSRLPVLSKYLGHTSVIATQWYLRLSAEIYPHIRQICETELSGMYTDILNFEMEVDTDE</sequence>
<reference evidence="1" key="1">
    <citation type="submission" date="2019-08" db="EMBL/GenBank/DDBJ databases">
        <title>Genome sequence of Clostridiales bacterium MT110.</title>
        <authorList>
            <person name="Cao J."/>
        </authorList>
    </citation>
    <scope>NUCLEOTIDE SEQUENCE</scope>
    <source>
        <strain evidence="1">MT110</strain>
    </source>
</reference>
<dbReference type="EMBL" id="CP042469">
    <property type="protein sequence ID" value="QOX64408.1"/>
    <property type="molecule type" value="Genomic_DNA"/>
</dbReference>
<dbReference type="Proteomes" id="UP000594014">
    <property type="component" value="Chromosome"/>
</dbReference>
<protein>
    <submittedName>
        <fullName evidence="1">Tyrosine-type recombinase/integrase</fullName>
    </submittedName>
</protein>
<accession>A0ACD1ADX7</accession>
<organism evidence="1 2">
    <name type="scientific">Anoxybacterium hadale</name>
    <dbReference type="NCBI Taxonomy" id="3408580"/>
    <lineage>
        <taxon>Bacteria</taxon>
        <taxon>Bacillati</taxon>
        <taxon>Bacillota</taxon>
        <taxon>Clostridia</taxon>
        <taxon>Peptostreptococcales</taxon>
        <taxon>Anaerovoracaceae</taxon>
        <taxon>Anoxybacterium</taxon>
    </lineage>
</organism>